<feature type="binding site" evidence="19">
    <location>
        <position position="118"/>
    </location>
    <ligand>
        <name>Ca(2+)</name>
        <dbReference type="ChEBI" id="CHEBI:29108"/>
        <label>1</label>
    </ligand>
</feature>
<dbReference type="InterPro" id="IPR001881">
    <property type="entry name" value="EGF-like_Ca-bd_dom"/>
</dbReference>
<feature type="binding site" evidence="19">
    <location>
        <position position="241"/>
    </location>
    <ligand>
        <name>Ca(2+)</name>
        <dbReference type="ChEBI" id="CHEBI:29108"/>
        <label>3</label>
    </ligand>
</feature>
<evidence type="ECO:0000256" key="13">
    <source>
        <dbReference type="ARBA" id="ARBA00022875"/>
    </source>
</evidence>
<feature type="domain" description="CUB" evidence="23">
    <location>
        <begin position="17"/>
        <end position="135"/>
    </location>
</feature>
<feature type="disulfide bond" evidence="17 20">
    <location>
        <begin position="181"/>
        <end position="208"/>
    </location>
</feature>
<evidence type="ECO:0000256" key="16">
    <source>
        <dbReference type="PIRSR" id="PIRSR001155-1"/>
    </source>
</evidence>
<dbReference type="InterPro" id="IPR000436">
    <property type="entry name" value="Sushi_SCR_CCP_dom"/>
</dbReference>
<keyword evidence="13" id="KW-0180">Complement pathway</keyword>
<dbReference type="PRINTS" id="PR00722">
    <property type="entry name" value="CHYMOTRYPSIN"/>
</dbReference>
<dbReference type="GO" id="GO:0005615">
    <property type="term" value="C:extracellular space"/>
    <property type="evidence" value="ECO:0007669"/>
    <property type="project" value="TreeGrafter"/>
</dbReference>
<feature type="chain" id="PRO_5017402285" evidence="22">
    <location>
        <begin position="16"/>
        <end position="733"/>
    </location>
</feature>
<dbReference type="Pfam" id="PF00089">
    <property type="entry name" value="Trypsin"/>
    <property type="match status" value="1"/>
</dbReference>
<dbReference type="FunFam" id="2.10.25.10:FF:000059">
    <property type="entry name" value="Mannan-binding lectin serine protease 1"/>
    <property type="match status" value="1"/>
</dbReference>
<dbReference type="SUPFAM" id="SSF49854">
    <property type="entry name" value="Spermadhesin, CUB domain"/>
    <property type="match status" value="2"/>
</dbReference>
<feature type="disulfide bond" description="Interchain (between heavy and light chains)" evidence="17">
    <location>
        <begin position="429"/>
        <end position="566"/>
    </location>
</feature>
<keyword evidence="14 17" id="KW-1015">Disulfide bond</keyword>
<dbReference type="GO" id="GO:0001755">
    <property type="term" value="P:neural crest cell migration"/>
    <property type="evidence" value="ECO:0007669"/>
    <property type="project" value="Ensembl"/>
</dbReference>
<evidence type="ECO:0000256" key="1">
    <source>
        <dbReference type="ARBA" id="ARBA00004613"/>
    </source>
</evidence>
<dbReference type="Ensembl" id="ENSOMET00000023282.1">
    <property type="protein sequence ID" value="ENSOMEP00000031723.1"/>
    <property type="gene ID" value="ENSOMEG00000016726.1"/>
</dbReference>
<dbReference type="FunFam" id="2.40.10.10:FF:000068">
    <property type="entry name" value="transmembrane protease serine 2"/>
    <property type="match status" value="1"/>
</dbReference>
<evidence type="ECO:0000256" key="8">
    <source>
        <dbReference type="ARBA" id="ARBA00022729"/>
    </source>
</evidence>
<evidence type="ECO:0000256" key="2">
    <source>
        <dbReference type="ARBA" id="ARBA00022525"/>
    </source>
</evidence>
<dbReference type="GO" id="GO:0007507">
    <property type="term" value="P:heart development"/>
    <property type="evidence" value="ECO:0007669"/>
    <property type="project" value="Ensembl"/>
</dbReference>
<feature type="binding site" evidence="19">
    <location>
        <position position="139"/>
    </location>
    <ligand>
        <name>Ca(2+)</name>
        <dbReference type="ChEBI" id="CHEBI:29108"/>
        <label>2</label>
    </ligand>
</feature>
<feature type="binding site" evidence="19">
    <location>
        <position position="159"/>
    </location>
    <ligand>
        <name>Ca(2+)</name>
        <dbReference type="ChEBI" id="CHEBI:29108"/>
        <label>2</label>
    </ligand>
</feature>
<evidence type="ECO:0000256" key="7">
    <source>
        <dbReference type="ARBA" id="ARBA00022723"/>
    </source>
</evidence>
<dbReference type="OMA" id="QHWVAQG"/>
<dbReference type="Gene3D" id="2.60.120.290">
    <property type="entry name" value="Spermadhesin, CUB domain"/>
    <property type="match status" value="2"/>
</dbReference>
<feature type="active site" description="Charge relay system" evidence="16">
    <location>
        <position position="546"/>
    </location>
</feature>
<evidence type="ECO:0000259" key="23">
    <source>
        <dbReference type="PROSITE" id="PS01180"/>
    </source>
</evidence>
<feature type="active site" description="Charge relay system" evidence="16">
    <location>
        <position position="665"/>
    </location>
</feature>
<evidence type="ECO:0000256" key="15">
    <source>
        <dbReference type="ARBA" id="ARBA00023278"/>
    </source>
</evidence>
<evidence type="ECO:0000256" key="9">
    <source>
        <dbReference type="ARBA" id="ARBA00022737"/>
    </source>
</evidence>
<feature type="disulfide bond" evidence="17">
    <location>
        <begin position="140"/>
        <end position="153"/>
    </location>
</feature>
<dbReference type="InterPro" id="IPR035976">
    <property type="entry name" value="Sushi/SCR/CCP_sf"/>
</dbReference>
<dbReference type="SMART" id="SM00181">
    <property type="entry name" value="EGF"/>
    <property type="match status" value="1"/>
</dbReference>
<dbReference type="SMART" id="SM00179">
    <property type="entry name" value="EGF_CA"/>
    <property type="match status" value="1"/>
</dbReference>
<proteinExistence type="predicted"/>
<feature type="domain" description="CUB" evidence="23">
    <location>
        <begin position="181"/>
        <end position="293"/>
    </location>
</feature>
<dbReference type="Pfam" id="PF07645">
    <property type="entry name" value="EGF_CA"/>
    <property type="match status" value="1"/>
</dbReference>
<evidence type="ECO:0000256" key="19">
    <source>
        <dbReference type="PIRSR" id="PIRSR001155-4"/>
    </source>
</evidence>
<keyword evidence="12" id="KW-0391">Immunity</keyword>
<dbReference type="InterPro" id="IPR024175">
    <property type="entry name" value="Pept_S1A_C1r/C1S/mannan-bd"/>
</dbReference>
<comment type="subcellular location">
    <subcellularLocation>
        <location evidence="1">Secreted</location>
    </subcellularLocation>
</comment>
<keyword evidence="19" id="KW-0106">Calcium</keyword>
<dbReference type="GO" id="GO:0006508">
    <property type="term" value="P:proteolysis"/>
    <property type="evidence" value="ECO:0007669"/>
    <property type="project" value="UniProtKB-KW"/>
</dbReference>
<feature type="binding site" evidence="19">
    <location>
        <position position="120"/>
    </location>
    <ligand>
        <name>Ca(2+)</name>
        <dbReference type="ChEBI" id="CHEBI:29108"/>
        <label>1</label>
    </ligand>
</feature>
<organism evidence="26 27">
    <name type="scientific">Oryzias melastigma</name>
    <name type="common">Marine medaka</name>
    <dbReference type="NCBI Taxonomy" id="30732"/>
    <lineage>
        <taxon>Eukaryota</taxon>
        <taxon>Metazoa</taxon>
        <taxon>Chordata</taxon>
        <taxon>Craniata</taxon>
        <taxon>Vertebrata</taxon>
        <taxon>Euteleostomi</taxon>
        <taxon>Actinopterygii</taxon>
        <taxon>Neopterygii</taxon>
        <taxon>Teleostei</taxon>
        <taxon>Neoteleostei</taxon>
        <taxon>Acanthomorphata</taxon>
        <taxon>Ovalentaria</taxon>
        <taxon>Atherinomorphae</taxon>
        <taxon>Beloniformes</taxon>
        <taxon>Adrianichthyidae</taxon>
        <taxon>Oryziinae</taxon>
        <taxon>Oryzias</taxon>
    </lineage>
</organism>
<dbReference type="InterPro" id="IPR033116">
    <property type="entry name" value="TRYPSIN_SER"/>
</dbReference>
<dbReference type="Gene3D" id="2.10.70.10">
    <property type="entry name" value="Complement Module, domain 1"/>
    <property type="match status" value="2"/>
</dbReference>
<feature type="domain" description="Sushi" evidence="25">
    <location>
        <begin position="295"/>
        <end position="360"/>
    </location>
</feature>
<dbReference type="GO" id="GO:0006958">
    <property type="term" value="P:complement activation, classical pathway"/>
    <property type="evidence" value="ECO:0007669"/>
    <property type="project" value="UniProtKB-KW"/>
</dbReference>
<evidence type="ECO:0000256" key="18">
    <source>
        <dbReference type="PIRSR" id="PIRSR001155-3"/>
    </source>
</evidence>
<dbReference type="PROSITE" id="PS50923">
    <property type="entry name" value="SUSHI"/>
    <property type="match status" value="2"/>
</dbReference>
<feature type="binding site" evidence="19">
    <location>
        <position position="231"/>
    </location>
    <ligand>
        <name>Ca(2+)</name>
        <dbReference type="ChEBI" id="CHEBI:29108"/>
        <label>3</label>
    </ligand>
</feature>
<evidence type="ECO:0000256" key="5">
    <source>
        <dbReference type="ARBA" id="ARBA00022659"/>
    </source>
</evidence>
<feature type="disulfide bond" evidence="17">
    <location>
        <begin position="631"/>
        <end position="650"/>
    </location>
</feature>
<dbReference type="GO" id="GO:0005737">
    <property type="term" value="C:cytoplasm"/>
    <property type="evidence" value="ECO:0007669"/>
    <property type="project" value="Ensembl"/>
</dbReference>
<dbReference type="CDD" id="cd00033">
    <property type="entry name" value="CCP"/>
    <property type="match status" value="1"/>
</dbReference>
<evidence type="ECO:0000256" key="14">
    <source>
        <dbReference type="ARBA" id="ARBA00023157"/>
    </source>
</evidence>
<dbReference type="PROSITE" id="PS50240">
    <property type="entry name" value="TRYPSIN_DOM"/>
    <property type="match status" value="1"/>
</dbReference>
<feature type="binding site" evidence="19">
    <location>
        <position position="155"/>
    </location>
    <ligand>
        <name>Ca(2+)</name>
        <dbReference type="ChEBI" id="CHEBI:29108"/>
        <label>2</label>
    </ligand>
</feature>
<keyword evidence="4" id="KW-0399">Innate immunity</keyword>
<feature type="binding site" evidence="19">
    <location>
        <position position="65"/>
    </location>
    <ligand>
        <name>Ca(2+)</name>
        <dbReference type="ChEBI" id="CHEBI:29108"/>
        <label>1</label>
    </ligand>
</feature>
<keyword evidence="27" id="KW-1185">Reference proteome</keyword>
<dbReference type="PaxDb" id="30732-ENSOMEP00000031723"/>
<dbReference type="SMART" id="SM00020">
    <property type="entry name" value="Tryp_SPc"/>
    <property type="match status" value="1"/>
</dbReference>
<keyword evidence="6" id="KW-0645">Protease</keyword>
<feature type="disulfide bond" evidence="17">
    <location>
        <begin position="297"/>
        <end position="345"/>
    </location>
</feature>
<dbReference type="Proteomes" id="UP000261560">
    <property type="component" value="Unplaced"/>
</dbReference>
<dbReference type="SUPFAM" id="SSF57535">
    <property type="entry name" value="Complement control module/SCR domain"/>
    <property type="match status" value="2"/>
</dbReference>
<dbReference type="PIRSF" id="PIRSF001155">
    <property type="entry name" value="C1r_C1s_MASP"/>
    <property type="match status" value="1"/>
</dbReference>
<name>A0A3B3DNL3_ORYME</name>
<keyword evidence="2" id="KW-0964">Secreted</keyword>
<dbReference type="FunFam" id="2.40.10.10:FF:000062">
    <property type="entry name" value="mannan-binding lectin serine protease 1 isoform X1"/>
    <property type="match status" value="1"/>
</dbReference>
<feature type="disulfide bond" evidence="17">
    <location>
        <begin position="238"/>
        <end position="256"/>
    </location>
</feature>
<evidence type="ECO:0000256" key="6">
    <source>
        <dbReference type="ARBA" id="ARBA00022670"/>
    </source>
</evidence>
<keyword evidence="11" id="KW-0720">Serine protease</keyword>
<evidence type="ECO:0000256" key="12">
    <source>
        <dbReference type="ARBA" id="ARBA00022859"/>
    </source>
</evidence>
<keyword evidence="10" id="KW-0378">Hydrolase</keyword>
<dbReference type="FunFam" id="2.60.120.290:FF:000006">
    <property type="entry name" value="Mannan-binding lectin serine protease 1"/>
    <property type="match status" value="1"/>
</dbReference>
<dbReference type="Pfam" id="PF00431">
    <property type="entry name" value="CUB"/>
    <property type="match status" value="2"/>
</dbReference>
<keyword evidence="15 18" id="KW-0379">Hydroxylation</keyword>
<dbReference type="Gene3D" id="2.10.25.10">
    <property type="entry name" value="Laminin"/>
    <property type="match status" value="1"/>
</dbReference>
<dbReference type="FunFam" id="2.60.120.290:FF:000012">
    <property type="entry name" value="mannan-binding lectin serine protease 1 isoform X1"/>
    <property type="match status" value="1"/>
</dbReference>
<keyword evidence="18" id="KW-0597">Phosphoprotein</keyword>
<dbReference type="CDD" id="cd00041">
    <property type="entry name" value="CUB"/>
    <property type="match status" value="2"/>
</dbReference>
<evidence type="ECO:0000313" key="27">
    <source>
        <dbReference type="Proteomes" id="UP000261560"/>
    </source>
</evidence>
<feature type="modified residue" description="(3R)-3-hydroxyasparagine" evidence="18">
    <location>
        <position position="155"/>
    </location>
</feature>
<feature type="domain" description="Sushi" evidence="25">
    <location>
        <begin position="361"/>
        <end position="427"/>
    </location>
</feature>
<evidence type="ECO:0000256" key="20">
    <source>
        <dbReference type="PROSITE-ProRule" id="PRU00059"/>
    </source>
</evidence>
<dbReference type="SMART" id="SM00032">
    <property type="entry name" value="CCP"/>
    <property type="match status" value="2"/>
</dbReference>
<evidence type="ECO:0000256" key="10">
    <source>
        <dbReference type="ARBA" id="ARBA00022801"/>
    </source>
</evidence>
<dbReference type="GO" id="GO:0005509">
    <property type="term" value="F:calcium ion binding"/>
    <property type="evidence" value="ECO:0007669"/>
    <property type="project" value="InterPro"/>
</dbReference>
<comment type="caution">
    <text evidence="21">Lacks conserved residue(s) required for the propagation of feature annotation.</text>
</comment>
<dbReference type="InterPro" id="IPR009003">
    <property type="entry name" value="Peptidase_S1_PA"/>
</dbReference>
<dbReference type="Pfam" id="PF00084">
    <property type="entry name" value="Sushi"/>
    <property type="match status" value="1"/>
</dbReference>
<feature type="disulfide bond" evidence="17">
    <location>
        <begin position="661"/>
        <end position="693"/>
    </location>
</feature>
<feature type="disulfide bond" evidence="17">
    <location>
        <begin position="149"/>
        <end position="162"/>
    </location>
</feature>
<reference evidence="26" key="1">
    <citation type="submission" date="2025-08" db="UniProtKB">
        <authorList>
            <consortium name="Ensembl"/>
        </authorList>
    </citation>
    <scope>IDENTIFICATION</scope>
</reference>
<dbReference type="STRING" id="30732.ENSOMEP00000031723"/>
<dbReference type="InterPro" id="IPR001254">
    <property type="entry name" value="Trypsin_dom"/>
</dbReference>
<dbReference type="GO" id="GO:0004252">
    <property type="term" value="F:serine-type endopeptidase activity"/>
    <property type="evidence" value="ECO:0007669"/>
    <property type="project" value="InterPro"/>
</dbReference>
<dbReference type="InterPro" id="IPR000859">
    <property type="entry name" value="CUB_dom"/>
</dbReference>
<feature type="binding site" evidence="19">
    <location>
        <position position="156"/>
    </location>
    <ligand>
        <name>Ca(2+)</name>
        <dbReference type="ChEBI" id="CHEBI:29108"/>
        <label>2</label>
    </ligand>
</feature>
<dbReference type="InterPro" id="IPR000742">
    <property type="entry name" value="EGF"/>
</dbReference>
<dbReference type="RefSeq" id="XP_036070711.1">
    <property type="nucleotide sequence ID" value="XM_036214818.1"/>
</dbReference>
<evidence type="ECO:0000259" key="25">
    <source>
        <dbReference type="PROSITE" id="PS50923"/>
    </source>
</evidence>
<evidence type="ECO:0000256" key="11">
    <source>
        <dbReference type="ARBA" id="ARBA00022825"/>
    </source>
</evidence>
<feature type="binding site" evidence="19">
    <location>
        <position position="278"/>
    </location>
    <ligand>
        <name>Ca(2+)</name>
        <dbReference type="ChEBI" id="CHEBI:29108"/>
        <label>3</label>
    </ligand>
</feature>
<dbReference type="PROSITE" id="PS01187">
    <property type="entry name" value="EGF_CA"/>
    <property type="match status" value="1"/>
</dbReference>
<evidence type="ECO:0000259" key="24">
    <source>
        <dbReference type="PROSITE" id="PS50240"/>
    </source>
</evidence>
<feature type="binding site" evidence="19">
    <location>
        <position position="73"/>
    </location>
    <ligand>
        <name>Ca(2+)</name>
        <dbReference type="ChEBI" id="CHEBI:29108"/>
        <label>1</label>
    </ligand>
</feature>
<dbReference type="InterPro" id="IPR035914">
    <property type="entry name" value="Sperma_CUB_dom_sf"/>
</dbReference>
<dbReference type="InterPro" id="IPR001314">
    <property type="entry name" value="Peptidase_S1A"/>
</dbReference>
<sequence length="733" mass="80667">MRFLVFSSFLALGLASSPPSVSQMYGSLESPNFPEPYPQLLERRWNVRVPAGFRIQLSFSHFDLEPSYLCEYDYVQVEAEGGVLARFCGREQTDTEAVPARQVVTSPKNTLTVLFVSDFSNEDRYAGFRAHYSATDVDECGGGAGEPPCDHFCHNYIGGYYCSCRYGYRLHLDNHTCTVECSGVVFRERSGVLSSVDFPAPYPKNSNCSYRIEVEEGFKLRLFFAPEFDVEDHPDIVCPYDHIKVEAGSEEFGPFCGGRSPGLVQTDTNVLTLRFHTDDSGENSGWSLTYSTTGSQCPVPETPPHAMLEPVQSEYFFKDHILFTCLPGYCMMKDGDALSHYQINCQANGSWSGTTPHCRRIDCGSPWEVDSAYIVFGSHDNSTLFGATVAYVCRGNSGQPSNTSFRCGPTGEWTDAEGGTRAPSCHSACGQPSRALPTVVKRIVGGQSAVSGLFPWQALLSVDDRSRVPQDRWFGSGALLSDLWVLTAAHVLRSRRRDASVVPVAPEHVQVFLGLHRIRDKHRSNSRSVDRILLHPHFGPSNYNNDIALLKLVRRVEFSSNVRPVCLPPAPHQELLVPSPDSLGVVAGWGVFTPTGSASSPLLSDPGVAEPGAVADVLQYVKLPVVSQDECRASYAAHSIGYNITDSMFCAGFPEGGRDTCVGDSGGAFVVEDEVTRRWAVLGLVSWGGPDECGAQRMYGVYTRVSRFLEWIQNQLRRPPQERDGDHLSALPH</sequence>
<feature type="binding site" evidence="19">
    <location>
        <position position="280"/>
    </location>
    <ligand>
        <name>Ca(2+)</name>
        <dbReference type="ChEBI" id="CHEBI:29108"/>
        <label>3</label>
    </ligand>
</feature>
<keyword evidence="8 22" id="KW-0732">Signal</keyword>
<feature type="active site" description="Charge relay system" evidence="16">
    <location>
        <position position="490"/>
    </location>
</feature>
<keyword evidence="9" id="KW-0677">Repeat</keyword>
<feature type="disulfide bond" evidence="17">
    <location>
        <begin position="164"/>
        <end position="177"/>
    </location>
</feature>
<dbReference type="InterPro" id="IPR000152">
    <property type="entry name" value="EGF-type_Asp/Asn_hydroxyl_site"/>
</dbReference>
<keyword evidence="3" id="KW-0245">EGF-like domain</keyword>
<dbReference type="GO" id="GO:1904888">
    <property type="term" value="P:cranial skeletal system development"/>
    <property type="evidence" value="ECO:0007669"/>
    <property type="project" value="Ensembl"/>
</dbReference>
<dbReference type="CDD" id="cd00054">
    <property type="entry name" value="EGF_CA"/>
    <property type="match status" value="1"/>
</dbReference>
<feature type="disulfide bond" evidence="17">
    <location>
        <begin position="70"/>
        <end position="88"/>
    </location>
</feature>
<evidence type="ECO:0000256" key="17">
    <source>
        <dbReference type="PIRSR" id="PIRSR001155-2"/>
    </source>
</evidence>
<evidence type="ECO:0000313" key="26">
    <source>
        <dbReference type="Ensembl" id="ENSOMEP00000031723.1"/>
    </source>
</evidence>
<keyword evidence="5 21" id="KW-0768">Sushi</keyword>
<dbReference type="Gene3D" id="2.40.10.10">
    <property type="entry name" value="Trypsin-like serine proteases"/>
    <property type="match status" value="1"/>
</dbReference>
<dbReference type="SUPFAM" id="SSF50494">
    <property type="entry name" value="Trypsin-like serine proteases"/>
    <property type="match status" value="1"/>
</dbReference>
<keyword evidence="7 19" id="KW-0479">Metal-binding</keyword>
<dbReference type="PANTHER" id="PTHR24255:SF13">
    <property type="entry name" value="MANNAN-BINDING LECTIN SERINE PROTEASE 1"/>
    <property type="match status" value="1"/>
</dbReference>
<dbReference type="PROSITE" id="PS00010">
    <property type="entry name" value="ASX_HYDROXYL"/>
    <property type="match status" value="1"/>
</dbReference>
<feature type="disulfide bond" evidence="17">
    <location>
        <begin position="363"/>
        <end position="407"/>
    </location>
</feature>
<dbReference type="GO" id="GO:0045087">
    <property type="term" value="P:innate immune response"/>
    <property type="evidence" value="ECO:0007669"/>
    <property type="project" value="UniProtKB-KW"/>
</dbReference>
<dbReference type="InterPro" id="IPR043504">
    <property type="entry name" value="Peptidase_S1_PA_chymotrypsin"/>
</dbReference>
<evidence type="ECO:0000256" key="21">
    <source>
        <dbReference type="PROSITE-ProRule" id="PRU00302"/>
    </source>
</evidence>
<evidence type="ECO:0000256" key="22">
    <source>
        <dbReference type="SAM" id="SignalP"/>
    </source>
</evidence>
<feature type="modified residue" description="Phosphoserine; by CK2" evidence="18">
    <location>
        <position position="194"/>
    </location>
</feature>
<dbReference type="CDD" id="cd00190">
    <property type="entry name" value="Tryp_SPc"/>
    <property type="match status" value="1"/>
</dbReference>
<feature type="disulfide bond" evidence="17">
    <location>
        <begin position="393"/>
        <end position="425"/>
    </location>
</feature>
<dbReference type="PANTHER" id="PTHR24255">
    <property type="entry name" value="COMPLEMENT COMPONENT 1, S SUBCOMPONENT-RELATED"/>
    <property type="match status" value="1"/>
</dbReference>
<dbReference type="PROSITE" id="PS00135">
    <property type="entry name" value="TRYPSIN_SER"/>
    <property type="match status" value="1"/>
</dbReference>
<dbReference type="SMART" id="SM00042">
    <property type="entry name" value="CUB"/>
    <property type="match status" value="2"/>
</dbReference>
<feature type="domain" description="Peptidase S1" evidence="24">
    <location>
        <begin position="443"/>
        <end position="717"/>
    </location>
</feature>
<protein>
    <submittedName>
        <fullName evidence="26">MBL associated serine protease 1</fullName>
    </submittedName>
</protein>
<feature type="binding site" evidence="19">
    <location>
        <position position="137"/>
    </location>
    <ligand>
        <name>Ca(2+)</name>
        <dbReference type="ChEBI" id="CHEBI:29108"/>
        <label>2</label>
    </ligand>
</feature>
<evidence type="ECO:0000256" key="3">
    <source>
        <dbReference type="ARBA" id="ARBA00022536"/>
    </source>
</evidence>
<dbReference type="GeneID" id="112149270"/>
<reference evidence="26" key="2">
    <citation type="submission" date="2025-09" db="UniProtKB">
        <authorList>
            <consortium name="Ensembl"/>
        </authorList>
    </citation>
    <scope>IDENTIFICATION</scope>
</reference>
<dbReference type="InterPro" id="IPR018097">
    <property type="entry name" value="EGF_Ca-bd_CS"/>
</dbReference>
<feature type="signal peptide" evidence="22">
    <location>
        <begin position="1"/>
        <end position="15"/>
    </location>
</feature>
<dbReference type="GeneTree" id="ENSGT00950000183084"/>
<feature type="disulfide bond" evidence="17">
    <location>
        <begin position="325"/>
        <end position="358"/>
    </location>
</feature>
<dbReference type="AlphaFoldDB" id="A0A3B3DNL3"/>
<dbReference type="PROSITE" id="PS01180">
    <property type="entry name" value="CUB"/>
    <property type="match status" value="2"/>
</dbReference>
<comment type="PTM">
    <text evidence="18">The iron and 2-oxoglutarate dependent 3-hydroxylation of aspartate and asparagine is (R) stereospecific within EGF domains.</text>
</comment>
<feature type="binding site" evidence="19">
    <location>
        <position position="136"/>
    </location>
    <ligand>
        <name>Ca(2+)</name>
        <dbReference type="ChEBI" id="CHEBI:29108"/>
        <label>2</label>
    </ligand>
</feature>
<dbReference type="SUPFAM" id="SSF57196">
    <property type="entry name" value="EGF/Laminin"/>
    <property type="match status" value="1"/>
</dbReference>
<dbReference type="PROSITE" id="PS01186">
    <property type="entry name" value="EGF_2"/>
    <property type="match status" value="1"/>
</dbReference>
<evidence type="ECO:0000256" key="4">
    <source>
        <dbReference type="ARBA" id="ARBA00022588"/>
    </source>
</evidence>
<accession>A0A3B3DNL3</accession>
<dbReference type="InterPro" id="IPR049883">
    <property type="entry name" value="NOTCH1_EGF-like"/>
</dbReference>